<dbReference type="Proteomes" id="UP001497512">
    <property type="component" value="Chromosome 9"/>
</dbReference>
<keyword evidence="3" id="KW-0175">Coiled coil</keyword>
<dbReference type="PANTHER" id="PTHR15546:SF2">
    <property type="entry name" value="DDT DOMAIN-CONTAINING PROTEIN DDB_G0282237"/>
    <property type="match status" value="1"/>
</dbReference>
<dbReference type="Pfam" id="PF15612">
    <property type="entry name" value="WHIM1"/>
    <property type="match status" value="1"/>
</dbReference>
<protein>
    <recommendedName>
        <fullName evidence="4">DDT domain-containing protein</fullName>
    </recommendedName>
</protein>
<feature type="coiled-coil region" evidence="3">
    <location>
        <begin position="248"/>
        <end position="279"/>
    </location>
</feature>
<proteinExistence type="predicted"/>
<evidence type="ECO:0000256" key="1">
    <source>
        <dbReference type="ARBA" id="ARBA00004123"/>
    </source>
</evidence>
<sequence length="393" mass="44094">MEMVEDHVPITNLEEKNILEAWDINHKWCEEVENEEEILWPKGEPLTNVSSIELPKNAIGLSLQLVEFCCAFGKIVHVKQGEVEKVLREIAKGCSVRRGAQSQLVRLHVELLSIILDESNEQCNVTYSATSKNSWLEVLRKYLCKKSCIGYAESKNKIFGDSQIHADVNPSSSSISFMGSTSTSCHTMLFPKGMEGFAKALGHGVEGYSSLKIYEKLQLLILLCDDVLSTTVAREHIDFVIAEVEGSKKDQREEAFAARKEAKQKETELLQLVEETKNSGLLLSPKQQSTHLEKLRKPSPRSCTNSILKHIKFFWKVAGGPRCDAMRTEAIVWDTTLPGIISACWKLKGVDDHEVVVVQEIDQHVEGFGESEKWSVLSHEDEEALAACLAQRK</sequence>
<comment type="subcellular location">
    <subcellularLocation>
        <location evidence="1">Nucleus</location>
    </subcellularLocation>
</comment>
<dbReference type="PANTHER" id="PTHR15546">
    <property type="entry name" value="BROMODOMAIN ADJACENT TO ZINC FINGER DOMAIN, 2A"/>
    <property type="match status" value="1"/>
</dbReference>
<evidence type="ECO:0000313" key="5">
    <source>
        <dbReference type="EMBL" id="CAK9236902.1"/>
    </source>
</evidence>
<accession>A0ABP0V379</accession>
<dbReference type="InterPro" id="IPR028942">
    <property type="entry name" value="WHIM1_dom"/>
</dbReference>
<evidence type="ECO:0000256" key="2">
    <source>
        <dbReference type="ARBA" id="ARBA00023242"/>
    </source>
</evidence>
<dbReference type="EMBL" id="OZ019901">
    <property type="protein sequence ID" value="CAK9236902.1"/>
    <property type="molecule type" value="Genomic_DNA"/>
</dbReference>
<feature type="domain" description="DDT" evidence="4">
    <location>
        <begin position="56"/>
        <end position="121"/>
    </location>
</feature>
<reference evidence="5" key="1">
    <citation type="submission" date="2024-02" db="EMBL/GenBank/DDBJ databases">
        <authorList>
            <consortium name="ELIXIR-Norway"/>
            <consortium name="Elixir Norway"/>
        </authorList>
    </citation>
    <scope>NUCLEOTIDE SEQUENCE</scope>
</reference>
<dbReference type="InterPro" id="IPR018501">
    <property type="entry name" value="DDT_dom"/>
</dbReference>
<keyword evidence="2" id="KW-0539">Nucleus</keyword>
<gene>
    <name evidence="5" type="ORF">CSSPTR1EN2_LOCUS23302</name>
</gene>
<organism evidence="5 6">
    <name type="scientific">Sphagnum troendelagicum</name>
    <dbReference type="NCBI Taxonomy" id="128251"/>
    <lineage>
        <taxon>Eukaryota</taxon>
        <taxon>Viridiplantae</taxon>
        <taxon>Streptophyta</taxon>
        <taxon>Embryophyta</taxon>
        <taxon>Bryophyta</taxon>
        <taxon>Sphagnophytina</taxon>
        <taxon>Sphagnopsida</taxon>
        <taxon>Sphagnales</taxon>
        <taxon>Sphagnaceae</taxon>
        <taxon>Sphagnum</taxon>
    </lineage>
</organism>
<dbReference type="InterPro" id="IPR053271">
    <property type="entry name" value="DDT_domain"/>
</dbReference>
<evidence type="ECO:0000256" key="3">
    <source>
        <dbReference type="SAM" id="Coils"/>
    </source>
</evidence>
<dbReference type="PROSITE" id="PS50827">
    <property type="entry name" value="DDT"/>
    <property type="match status" value="1"/>
</dbReference>
<evidence type="ECO:0000313" key="6">
    <source>
        <dbReference type="Proteomes" id="UP001497512"/>
    </source>
</evidence>
<evidence type="ECO:0000259" key="4">
    <source>
        <dbReference type="PROSITE" id="PS50827"/>
    </source>
</evidence>
<name>A0ABP0V379_9BRYO</name>
<keyword evidence="6" id="KW-1185">Reference proteome</keyword>